<dbReference type="eggNOG" id="COG3391">
    <property type="taxonomic scope" value="Bacteria"/>
</dbReference>
<sequence>MKNLKRVVIWALLSLSLQAGGLYILERMYFKHSSDFKVEKVEVKPVEANVTIPNNIEDVKVSYSGRYISYFNNDKLYAINTKNGEENEISIEDSDEILYADWIENVNRIILVIRDINDRVQLYTYDINSKTEHKIKELGNYSNSMKINGLEVSSKTGVKYIALTWGSSRPTIYRIDINETLTKVSHNIKNLGEIAAFQNKDILICEDESRNSFYSYTNGKSKKLNLNISGKLDVLGTDSNDNIYFGEYEGDKIYRIVYGSLNTKEGEWQSLALDESKNKEDIYVTENGEILINDNLKGMVLNKTTGETISYKGKFVSMNDKIIYSNKEGYIYIKNIKDVDSATEV</sequence>
<keyword evidence="2" id="KW-1185">Reference proteome</keyword>
<dbReference type="OrthoDB" id="1630871at2"/>
<evidence type="ECO:0000313" key="2">
    <source>
        <dbReference type="Proteomes" id="UP000092714"/>
    </source>
</evidence>
<organism evidence="1 2">
    <name type="scientific">Clostridium paraputrificum</name>
    <dbReference type="NCBI Taxonomy" id="29363"/>
    <lineage>
        <taxon>Bacteria</taxon>
        <taxon>Bacillati</taxon>
        <taxon>Bacillota</taxon>
        <taxon>Clostridia</taxon>
        <taxon>Eubacteriales</taxon>
        <taxon>Clostridiaceae</taxon>
        <taxon>Clostridium</taxon>
    </lineage>
</organism>
<dbReference type="EMBL" id="MAPZ01000019">
    <property type="protein sequence ID" value="OBY10485.1"/>
    <property type="molecule type" value="Genomic_DNA"/>
</dbReference>
<dbReference type="AlphaFoldDB" id="A0A174W7V9"/>
<reference evidence="1 2" key="1">
    <citation type="submission" date="2016-06" db="EMBL/GenBank/DDBJ databases">
        <authorList>
            <person name="Kjaerup R.B."/>
            <person name="Dalgaard T.S."/>
            <person name="Juul-Madsen H.R."/>
        </authorList>
    </citation>
    <scope>NUCLEOTIDE SEQUENCE [LARGE SCALE GENOMIC DNA]</scope>
    <source>
        <strain evidence="1 2">373-A1</strain>
    </source>
</reference>
<evidence type="ECO:0000313" key="1">
    <source>
        <dbReference type="EMBL" id="OBY10485.1"/>
    </source>
</evidence>
<comment type="caution">
    <text evidence="1">The sequence shown here is derived from an EMBL/GenBank/DDBJ whole genome shotgun (WGS) entry which is preliminary data.</text>
</comment>
<dbReference type="Proteomes" id="UP000092714">
    <property type="component" value="Unassembled WGS sequence"/>
</dbReference>
<dbReference type="RefSeq" id="WP_027098148.1">
    <property type="nucleotide sequence ID" value="NZ_CAXSZC010000001.1"/>
</dbReference>
<dbReference type="GeneID" id="42775975"/>
<proteinExistence type="predicted"/>
<dbReference type="SUPFAM" id="SSF82171">
    <property type="entry name" value="DPP6 N-terminal domain-like"/>
    <property type="match status" value="1"/>
</dbReference>
<name>A0A174W7V9_9CLOT</name>
<evidence type="ECO:0008006" key="3">
    <source>
        <dbReference type="Google" id="ProtNLM"/>
    </source>
</evidence>
<protein>
    <recommendedName>
        <fullName evidence="3">Dipeptidyl peptidase IV</fullName>
    </recommendedName>
</protein>
<accession>A0A174W7V9</accession>
<gene>
    <name evidence="1" type="ORF">CP373A1_08180</name>
</gene>